<organism evidence="12 13">
    <name type="scientific">Thermoclostridium caenicola</name>
    <dbReference type="NCBI Taxonomy" id="659425"/>
    <lineage>
        <taxon>Bacteria</taxon>
        <taxon>Bacillati</taxon>
        <taxon>Bacillota</taxon>
        <taxon>Clostridia</taxon>
        <taxon>Eubacteriales</taxon>
        <taxon>Oscillospiraceae</taxon>
        <taxon>Thermoclostridium</taxon>
    </lineage>
</organism>
<keyword evidence="8 10" id="KW-0520">NAD</keyword>
<dbReference type="GO" id="GO:0009435">
    <property type="term" value="P:NAD+ biosynthetic process"/>
    <property type="evidence" value="ECO:0007669"/>
    <property type="project" value="UniProtKB-UniRule"/>
</dbReference>
<dbReference type="Proteomes" id="UP000324781">
    <property type="component" value="Unassembled WGS sequence"/>
</dbReference>
<dbReference type="EC" id="2.7.7.18" evidence="10"/>
<keyword evidence="5 10" id="KW-0548">Nucleotidyltransferase</keyword>
<dbReference type="InterPro" id="IPR005248">
    <property type="entry name" value="NadD/NMNAT"/>
</dbReference>
<dbReference type="PANTHER" id="PTHR39321">
    <property type="entry name" value="NICOTINATE-NUCLEOTIDE ADENYLYLTRANSFERASE-RELATED"/>
    <property type="match status" value="1"/>
</dbReference>
<dbReference type="UniPathway" id="UPA00253">
    <property type="reaction ID" value="UER00332"/>
</dbReference>
<evidence type="ECO:0000256" key="2">
    <source>
        <dbReference type="ARBA" id="ARBA00005019"/>
    </source>
</evidence>
<dbReference type="PANTHER" id="PTHR39321:SF3">
    <property type="entry name" value="PHOSPHOPANTETHEINE ADENYLYLTRANSFERASE"/>
    <property type="match status" value="1"/>
</dbReference>
<dbReference type="NCBIfam" id="TIGR00125">
    <property type="entry name" value="cyt_tran_rel"/>
    <property type="match status" value="1"/>
</dbReference>
<evidence type="ECO:0000313" key="13">
    <source>
        <dbReference type="Proteomes" id="UP000324781"/>
    </source>
</evidence>
<dbReference type="Gene3D" id="3.40.50.620">
    <property type="entry name" value="HUPs"/>
    <property type="match status" value="1"/>
</dbReference>
<dbReference type="OrthoDB" id="5295945at2"/>
<dbReference type="InterPro" id="IPR014729">
    <property type="entry name" value="Rossmann-like_a/b/a_fold"/>
</dbReference>
<dbReference type="InterPro" id="IPR004821">
    <property type="entry name" value="Cyt_trans-like"/>
</dbReference>
<evidence type="ECO:0000256" key="1">
    <source>
        <dbReference type="ARBA" id="ARBA00002324"/>
    </source>
</evidence>
<dbReference type="Pfam" id="PF01467">
    <property type="entry name" value="CTP_transf_like"/>
    <property type="match status" value="1"/>
</dbReference>
<dbReference type="SUPFAM" id="SSF52374">
    <property type="entry name" value="Nucleotidylyl transferase"/>
    <property type="match status" value="1"/>
</dbReference>
<comment type="catalytic activity">
    <reaction evidence="9 10">
        <text>nicotinate beta-D-ribonucleotide + ATP + H(+) = deamido-NAD(+) + diphosphate</text>
        <dbReference type="Rhea" id="RHEA:22860"/>
        <dbReference type="ChEBI" id="CHEBI:15378"/>
        <dbReference type="ChEBI" id="CHEBI:30616"/>
        <dbReference type="ChEBI" id="CHEBI:33019"/>
        <dbReference type="ChEBI" id="CHEBI:57502"/>
        <dbReference type="ChEBI" id="CHEBI:58437"/>
        <dbReference type="EC" id="2.7.7.18"/>
    </reaction>
</comment>
<comment type="function">
    <text evidence="1 10">Catalyzes the reversible adenylation of nicotinate mononucleotide (NaMN) to nicotinic acid adenine dinucleotide (NaAD).</text>
</comment>
<protein>
    <recommendedName>
        <fullName evidence="10">Probable nicotinate-nucleotide adenylyltransferase</fullName>
        <ecNumber evidence="10">2.7.7.18</ecNumber>
    </recommendedName>
    <alternativeName>
        <fullName evidence="10">Deamido-NAD(+) diphosphorylase</fullName>
    </alternativeName>
    <alternativeName>
        <fullName evidence="10">Deamido-NAD(+) pyrophosphorylase</fullName>
    </alternativeName>
    <alternativeName>
        <fullName evidence="10">Nicotinate mononucleotide adenylyltransferase</fullName>
        <shortName evidence="10">NaMN adenylyltransferase</shortName>
    </alternativeName>
</protein>
<keyword evidence="3 10" id="KW-0662">Pyridine nucleotide biosynthesis</keyword>
<accession>A0A1M6HTZ4</accession>
<evidence type="ECO:0000313" key="12">
    <source>
        <dbReference type="EMBL" id="SHJ25604.1"/>
    </source>
</evidence>
<dbReference type="AlphaFoldDB" id="A0A1M6HTZ4"/>
<evidence type="ECO:0000256" key="7">
    <source>
        <dbReference type="ARBA" id="ARBA00022840"/>
    </source>
</evidence>
<keyword evidence="4 10" id="KW-0808">Transferase</keyword>
<dbReference type="HAMAP" id="MF_00244">
    <property type="entry name" value="NaMN_adenylyltr"/>
    <property type="match status" value="1"/>
</dbReference>
<evidence type="ECO:0000256" key="4">
    <source>
        <dbReference type="ARBA" id="ARBA00022679"/>
    </source>
</evidence>
<reference evidence="12 13" key="1">
    <citation type="submission" date="2016-11" db="EMBL/GenBank/DDBJ databases">
        <authorList>
            <person name="Varghese N."/>
            <person name="Submissions S."/>
        </authorList>
    </citation>
    <scope>NUCLEOTIDE SEQUENCE [LARGE SCALE GENOMIC DNA]</scope>
    <source>
        <strain evidence="12 13">DSM 19027</strain>
    </source>
</reference>
<keyword evidence="13" id="KW-1185">Reference proteome</keyword>
<dbReference type="CDD" id="cd02165">
    <property type="entry name" value="NMNAT"/>
    <property type="match status" value="1"/>
</dbReference>
<gene>
    <name evidence="10" type="primary">nadD</name>
    <name evidence="12" type="ORF">SAMN05444373_103518</name>
</gene>
<dbReference type="NCBIfam" id="NF000840">
    <property type="entry name" value="PRK00071.1-3"/>
    <property type="match status" value="1"/>
</dbReference>
<evidence type="ECO:0000256" key="6">
    <source>
        <dbReference type="ARBA" id="ARBA00022741"/>
    </source>
</evidence>
<comment type="pathway">
    <text evidence="2 10">Cofactor biosynthesis; NAD(+) biosynthesis; deamido-NAD(+) from nicotinate D-ribonucleotide: step 1/1.</text>
</comment>
<feature type="domain" description="Cytidyltransferase-like" evidence="11">
    <location>
        <begin position="4"/>
        <end position="173"/>
    </location>
</feature>
<dbReference type="RefSeq" id="WP_149679066.1">
    <property type="nucleotide sequence ID" value="NZ_DAONMB010000005.1"/>
</dbReference>
<keyword evidence="6 10" id="KW-0547">Nucleotide-binding</keyword>
<keyword evidence="7 10" id="KW-0067">ATP-binding</keyword>
<evidence type="ECO:0000256" key="9">
    <source>
        <dbReference type="ARBA" id="ARBA00048721"/>
    </source>
</evidence>
<dbReference type="EMBL" id="FQZP01000035">
    <property type="protein sequence ID" value="SHJ25604.1"/>
    <property type="molecule type" value="Genomic_DNA"/>
</dbReference>
<proteinExistence type="inferred from homology"/>
<evidence type="ECO:0000256" key="10">
    <source>
        <dbReference type="HAMAP-Rule" id="MF_00244"/>
    </source>
</evidence>
<evidence type="ECO:0000256" key="5">
    <source>
        <dbReference type="ARBA" id="ARBA00022695"/>
    </source>
</evidence>
<dbReference type="GO" id="GO:0005524">
    <property type="term" value="F:ATP binding"/>
    <property type="evidence" value="ECO:0007669"/>
    <property type="project" value="UniProtKB-KW"/>
</dbReference>
<evidence type="ECO:0000256" key="8">
    <source>
        <dbReference type="ARBA" id="ARBA00023027"/>
    </source>
</evidence>
<name>A0A1M6HTZ4_9FIRM</name>
<dbReference type="GO" id="GO:0004515">
    <property type="term" value="F:nicotinate-nucleotide adenylyltransferase activity"/>
    <property type="evidence" value="ECO:0007669"/>
    <property type="project" value="UniProtKB-UniRule"/>
</dbReference>
<evidence type="ECO:0000256" key="3">
    <source>
        <dbReference type="ARBA" id="ARBA00022642"/>
    </source>
</evidence>
<sequence length="201" mass="23114">MIGIMGGTFNPIHYGHLLICEHIREEFSLEKVLFVPAKIPPHKGSDGLIGTEHRMAMVELAVSSNPWFELSDVEMKMEGPSYTVETLKILTEEYGKDNRLCLIIGADSLVQFSTWKRYEEILRMADLIVARRPDTNNRLLDMTIDRLREEHGARIHVSSTDIYDFSSTRIRNRVKNGLSVKYMVPETVERYILEHGLYTGE</sequence>
<dbReference type="NCBIfam" id="TIGR00482">
    <property type="entry name" value="nicotinate (nicotinamide) nucleotide adenylyltransferase"/>
    <property type="match status" value="1"/>
</dbReference>
<comment type="similarity">
    <text evidence="10">Belongs to the NadD family.</text>
</comment>
<evidence type="ECO:0000259" key="11">
    <source>
        <dbReference type="Pfam" id="PF01467"/>
    </source>
</evidence>